<gene>
    <name evidence="1" type="ORF">GCM10010411_40320</name>
</gene>
<protein>
    <submittedName>
        <fullName evidence="1">Uncharacterized protein</fullName>
    </submittedName>
</protein>
<evidence type="ECO:0000313" key="1">
    <source>
        <dbReference type="EMBL" id="GAA2602438.1"/>
    </source>
</evidence>
<organism evidence="1 2">
    <name type="scientific">Actinomadura fulvescens</name>
    <dbReference type="NCBI Taxonomy" id="46160"/>
    <lineage>
        <taxon>Bacteria</taxon>
        <taxon>Bacillati</taxon>
        <taxon>Actinomycetota</taxon>
        <taxon>Actinomycetes</taxon>
        <taxon>Streptosporangiales</taxon>
        <taxon>Thermomonosporaceae</taxon>
        <taxon>Actinomadura</taxon>
    </lineage>
</organism>
<comment type="caution">
    <text evidence="1">The sequence shown here is derived from an EMBL/GenBank/DDBJ whole genome shotgun (WGS) entry which is preliminary data.</text>
</comment>
<accession>A0ABP6C4M8</accession>
<evidence type="ECO:0000313" key="2">
    <source>
        <dbReference type="Proteomes" id="UP001501509"/>
    </source>
</evidence>
<dbReference type="EMBL" id="BAAATD010000005">
    <property type="protein sequence ID" value="GAA2602438.1"/>
    <property type="molecule type" value="Genomic_DNA"/>
</dbReference>
<keyword evidence="2" id="KW-1185">Reference proteome</keyword>
<sequence>MSGLPSLSATLGGVMARPGGVEFAQLRDVRFAQAQRVSGDDSVIRMGDLCKQRVQDEQGTTVFDHLGEDVSPNAPATAHVGATVKGGVLGPFPWRRPV</sequence>
<name>A0ABP6C4M8_9ACTN</name>
<proteinExistence type="predicted"/>
<reference evidence="2" key="1">
    <citation type="journal article" date="2019" name="Int. J. Syst. Evol. Microbiol.">
        <title>The Global Catalogue of Microorganisms (GCM) 10K type strain sequencing project: providing services to taxonomists for standard genome sequencing and annotation.</title>
        <authorList>
            <consortium name="The Broad Institute Genomics Platform"/>
            <consortium name="The Broad Institute Genome Sequencing Center for Infectious Disease"/>
            <person name="Wu L."/>
            <person name="Ma J."/>
        </authorList>
    </citation>
    <scope>NUCLEOTIDE SEQUENCE [LARGE SCALE GENOMIC DNA]</scope>
    <source>
        <strain evidence="2">JCM 6833</strain>
    </source>
</reference>
<dbReference type="Proteomes" id="UP001501509">
    <property type="component" value="Unassembled WGS sequence"/>
</dbReference>